<dbReference type="PROSITE" id="PS51318">
    <property type="entry name" value="TAT"/>
    <property type="match status" value="1"/>
</dbReference>
<dbReference type="InterPro" id="IPR006311">
    <property type="entry name" value="TAT_signal"/>
</dbReference>
<organism evidence="2 3">
    <name type="scientific">Acetobacter nitrogenifigens DSM 23921 = NBRC 105050</name>
    <dbReference type="NCBI Taxonomy" id="1120919"/>
    <lineage>
        <taxon>Bacteria</taxon>
        <taxon>Pseudomonadati</taxon>
        <taxon>Pseudomonadota</taxon>
        <taxon>Alphaproteobacteria</taxon>
        <taxon>Acetobacterales</taxon>
        <taxon>Acetobacteraceae</taxon>
        <taxon>Acetobacter</taxon>
    </lineage>
</organism>
<evidence type="ECO:0000313" key="2">
    <source>
        <dbReference type="EMBL" id="GEN58152.1"/>
    </source>
</evidence>
<proteinExistence type="predicted"/>
<evidence type="ECO:0008006" key="4">
    <source>
        <dbReference type="Google" id="ProtNLM"/>
    </source>
</evidence>
<dbReference type="Proteomes" id="UP000321635">
    <property type="component" value="Unassembled WGS sequence"/>
</dbReference>
<keyword evidence="1" id="KW-0732">Signal</keyword>
<keyword evidence="3" id="KW-1185">Reference proteome</keyword>
<dbReference type="RefSeq" id="WP_026396350.1">
    <property type="nucleotide sequence ID" value="NZ_AUBI01000001.1"/>
</dbReference>
<evidence type="ECO:0000313" key="3">
    <source>
        <dbReference type="Proteomes" id="UP000321635"/>
    </source>
</evidence>
<dbReference type="PROSITE" id="PS51257">
    <property type="entry name" value="PROKAR_LIPOPROTEIN"/>
    <property type="match status" value="1"/>
</dbReference>
<dbReference type="OrthoDB" id="7219981at2"/>
<name>A0A511X5C8_9PROT</name>
<evidence type="ECO:0000256" key="1">
    <source>
        <dbReference type="SAM" id="SignalP"/>
    </source>
</evidence>
<feature type="signal peptide" evidence="1">
    <location>
        <begin position="1"/>
        <end position="23"/>
    </location>
</feature>
<comment type="caution">
    <text evidence="2">The sequence shown here is derived from an EMBL/GenBank/DDBJ whole genome shotgun (WGS) entry which is preliminary data.</text>
</comment>
<accession>A0A511X5C8</accession>
<protein>
    <recommendedName>
        <fullName evidence="4">Lipoprotein</fullName>
    </recommendedName>
</protein>
<dbReference type="STRING" id="1120919.GCA_000429165_00036"/>
<sequence>MRNLSRRAALRGIGMIAAGTALAACTVTTSGNVTTITLNVAKITAYGQAGVNAAATIISLASGISALTPYLAAIEAAETALSTALTAFSTAAGSSVTISYDDTNWKTRVDSLLSDIESVSSTIAAAISGAGSALSSTVKSDATTAANALATVVSLFEALLGSTSAARLGMTEAQALKTLGVSR</sequence>
<gene>
    <name evidence="2" type="ORF">ANI02nite_00360</name>
</gene>
<feature type="chain" id="PRO_5021809723" description="Lipoprotein" evidence="1">
    <location>
        <begin position="24"/>
        <end position="183"/>
    </location>
</feature>
<reference evidence="2 3" key="1">
    <citation type="submission" date="2019-07" db="EMBL/GenBank/DDBJ databases">
        <title>Whole genome shotgun sequence of Acetobacter nitrogenifigens NBRC 105050.</title>
        <authorList>
            <person name="Hosoyama A."/>
            <person name="Uohara A."/>
            <person name="Ohji S."/>
            <person name="Ichikawa N."/>
        </authorList>
    </citation>
    <scope>NUCLEOTIDE SEQUENCE [LARGE SCALE GENOMIC DNA]</scope>
    <source>
        <strain evidence="2 3">NBRC 105050</strain>
    </source>
</reference>
<dbReference type="EMBL" id="BJYF01000001">
    <property type="protein sequence ID" value="GEN58152.1"/>
    <property type="molecule type" value="Genomic_DNA"/>
</dbReference>
<dbReference type="AlphaFoldDB" id="A0A511X5C8"/>